<organism evidence="1 2">
    <name type="scientific">Intoshia linei</name>
    <dbReference type="NCBI Taxonomy" id="1819745"/>
    <lineage>
        <taxon>Eukaryota</taxon>
        <taxon>Metazoa</taxon>
        <taxon>Spiralia</taxon>
        <taxon>Lophotrochozoa</taxon>
        <taxon>Mesozoa</taxon>
        <taxon>Orthonectida</taxon>
        <taxon>Rhopaluridae</taxon>
        <taxon>Intoshia</taxon>
    </lineage>
</organism>
<protein>
    <submittedName>
        <fullName evidence="1">Uncharacterized protein</fullName>
    </submittedName>
</protein>
<dbReference type="Proteomes" id="UP000078046">
    <property type="component" value="Unassembled WGS sequence"/>
</dbReference>
<dbReference type="OrthoDB" id="6627613at2759"/>
<comment type="caution">
    <text evidence="1">The sequence shown here is derived from an EMBL/GenBank/DDBJ whole genome shotgun (WGS) entry which is preliminary data.</text>
</comment>
<keyword evidence="2" id="KW-1185">Reference proteome</keyword>
<dbReference type="EMBL" id="LWCA01001325">
    <property type="protein sequence ID" value="OAF65371.1"/>
    <property type="molecule type" value="Genomic_DNA"/>
</dbReference>
<reference evidence="1 2" key="1">
    <citation type="submission" date="2016-04" db="EMBL/GenBank/DDBJ databases">
        <title>The genome of Intoshia linei affirms orthonectids as highly simplified spiralians.</title>
        <authorList>
            <person name="Mikhailov K.V."/>
            <person name="Slusarev G.S."/>
            <person name="Nikitin M.A."/>
            <person name="Logacheva M.D."/>
            <person name="Penin A."/>
            <person name="Aleoshin V."/>
            <person name="Panchin Y.V."/>
        </authorList>
    </citation>
    <scope>NUCLEOTIDE SEQUENCE [LARGE SCALE GENOMIC DNA]</scope>
    <source>
        <strain evidence="1">Intl2013</strain>
        <tissue evidence="1">Whole animal</tissue>
    </source>
</reference>
<proteinExistence type="predicted"/>
<evidence type="ECO:0000313" key="1">
    <source>
        <dbReference type="EMBL" id="OAF65371.1"/>
    </source>
</evidence>
<sequence length="233" mass="26594">MQTKTDHRLVITTISGKLPRPIYNKQLPPIDINKLKLLDFAESFKSGLYTELESLDLTENVQDKWNNITKHIIETATEVLGHITPNKRSANPKIVELSRKQRQLQTYFKMSSKNNTKCKELKIERNKIQKQIKQILELKKYDTIIKQTEEINKSSNESAKITLLVDTGSGLTTNIEEQTKIIADFFKDVFNKPAGQVLLQAPPCKMSTPFTEKEVRKAISKLKLNKAAGIDNI</sequence>
<accession>A0A177AVC7</accession>
<evidence type="ECO:0000313" key="2">
    <source>
        <dbReference type="Proteomes" id="UP000078046"/>
    </source>
</evidence>
<dbReference type="AlphaFoldDB" id="A0A177AVC7"/>
<gene>
    <name evidence="1" type="ORF">A3Q56_06922</name>
</gene>
<name>A0A177AVC7_9BILA</name>